<keyword evidence="6" id="KW-0408">Iron</keyword>
<evidence type="ECO:0000256" key="9">
    <source>
        <dbReference type="ARBA" id="ARBA00066614"/>
    </source>
</evidence>
<evidence type="ECO:0000259" key="12">
    <source>
        <dbReference type="Pfam" id="PF02668"/>
    </source>
</evidence>
<dbReference type="PANTHER" id="PTHR30468">
    <property type="entry name" value="ALPHA-KETOGLUTARATE-DEPENDENT SULFONATE DIOXYGENASE"/>
    <property type="match status" value="1"/>
</dbReference>
<dbReference type="Proteomes" id="UP001207528">
    <property type="component" value="Unassembled WGS sequence"/>
</dbReference>
<dbReference type="RefSeq" id="WP_067389292.1">
    <property type="nucleotide sequence ID" value="NZ_BCTA01000028.1"/>
</dbReference>
<gene>
    <name evidence="14" type="ORF">H7I77_17250</name>
    <name evidence="13" type="ORF">RMCN_2413</name>
</gene>
<evidence type="ECO:0000256" key="7">
    <source>
        <dbReference type="ARBA" id="ARBA00050529"/>
    </source>
</evidence>
<dbReference type="PANTHER" id="PTHR30468:SF5">
    <property type="entry name" value="ALPHA-KETOGLUTARATE-DEPENDENT SULFATE ESTER DIOXYGENASE"/>
    <property type="match status" value="1"/>
</dbReference>
<dbReference type="EMBL" id="BCTA01000028">
    <property type="protein sequence ID" value="GAT09280.1"/>
    <property type="molecule type" value="Genomic_DNA"/>
</dbReference>
<dbReference type="InterPro" id="IPR051323">
    <property type="entry name" value="AtsK-like"/>
</dbReference>
<comment type="catalytic activity">
    <reaction evidence="7">
        <text>a primary linear alkyl sulfate ester + 2-oxoglutarate + O2 = an aldehyde + sulfate + succinate + CO2 + H(+)</text>
        <dbReference type="Rhea" id="RHEA:65716"/>
        <dbReference type="ChEBI" id="CHEBI:15378"/>
        <dbReference type="ChEBI" id="CHEBI:15379"/>
        <dbReference type="ChEBI" id="CHEBI:16189"/>
        <dbReference type="ChEBI" id="CHEBI:16526"/>
        <dbReference type="ChEBI" id="CHEBI:16810"/>
        <dbReference type="ChEBI" id="CHEBI:17478"/>
        <dbReference type="ChEBI" id="CHEBI:30031"/>
        <dbReference type="ChEBI" id="CHEBI:157685"/>
        <dbReference type="EC" id="1.14.11.77"/>
    </reaction>
</comment>
<reference evidence="14" key="3">
    <citation type="journal article" date="2022" name="BMC Genomics">
        <title>Comparative genome analysis of mycobacteria focusing on tRNA and non-coding RNA.</title>
        <authorList>
            <person name="Behra P.R.K."/>
            <person name="Pettersson B.M.F."/>
            <person name="Ramesh M."/>
            <person name="Das S."/>
            <person name="Dasgupta S."/>
            <person name="Kirsebom L.A."/>
        </authorList>
    </citation>
    <scope>NUCLEOTIDE SEQUENCE</scope>
    <source>
        <strain evidence="14">DSM 44203</strain>
    </source>
</reference>
<dbReference type="Gene3D" id="3.60.130.10">
    <property type="entry name" value="Clavaminate synthase-like"/>
    <property type="match status" value="1"/>
</dbReference>
<evidence type="ECO:0000256" key="6">
    <source>
        <dbReference type="ARBA" id="ARBA00023004"/>
    </source>
</evidence>
<name>A0AAW5SNK3_MYCNV</name>
<dbReference type="GO" id="GO:0016706">
    <property type="term" value="F:2-oxoglutarate-dependent dioxygenase activity"/>
    <property type="evidence" value="ECO:0007669"/>
    <property type="project" value="TreeGrafter"/>
</dbReference>
<evidence type="ECO:0000256" key="8">
    <source>
        <dbReference type="ARBA" id="ARBA00051250"/>
    </source>
</evidence>
<sequence>MPSSLRVVKLGAHIGARIEGVDLSAGVDARTASAINSALLDHKVIFFRDQHGLDDDGQLAFAQALGTPTAAHPTVTSCGERFLPIDSRYDKANSWHTDVTFVDRIPKASILRAITLPPYGGTTTWASTEAAYDRLPAPLAALAENLWAVHTNQYDYATLHDEPYAAPTAEQQSYRDEFVSDYYETEHPVVRVHPETGRRVLLLGHFVKNFVGLGSTESATLFNLLQARITKLEHTIRWDWQLGDVAVWDNRATQHYAVADYDDQYRRLNRITLAGDIPVDIHGRSSRAVVGDASAYSAVISARSGQTAALAS</sequence>
<dbReference type="EMBL" id="JACKTI010000047">
    <property type="protein sequence ID" value="MCV7025071.1"/>
    <property type="molecule type" value="Genomic_DNA"/>
</dbReference>
<evidence type="ECO:0000256" key="5">
    <source>
        <dbReference type="ARBA" id="ARBA00023002"/>
    </source>
</evidence>
<feature type="domain" description="TauD/TfdA-like" evidence="12">
    <location>
        <begin position="9"/>
        <end position="272"/>
    </location>
</feature>
<evidence type="ECO:0000256" key="4">
    <source>
        <dbReference type="ARBA" id="ARBA00022964"/>
    </source>
</evidence>
<dbReference type="Pfam" id="PF02668">
    <property type="entry name" value="TauD"/>
    <property type="match status" value="1"/>
</dbReference>
<dbReference type="InterPro" id="IPR003819">
    <property type="entry name" value="TauD/TfdA-like"/>
</dbReference>
<keyword evidence="4 14" id="KW-0223">Dioxygenase</keyword>
<dbReference type="GO" id="GO:0005737">
    <property type="term" value="C:cytoplasm"/>
    <property type="evidence" value="ECO:0007669"/>
    <property type="project" value="TreeGrafter"/>
</dbReference>
<accession>A0AAW5SNK3</accession>
<dbReference type="InterPro" id="IPR042098">
    <property type="entry name" value="TauD-like_sf"/>
</dbReference>
<dbReference type="EC" id="1.14.11.77" evidence="9"/>
<evidence type="ECO:0000256" key="2">
    <source>
        <dbReference type="ARBA" id="ARBA00005896"/>
    </source>
</evidence>
<reference evidence="13 15" key="1">
    <citation type="journal article" date="2016" name="Genome Announc.">
        <title>Draft Genome Sequences of Five Rapidly Growing Mycobacterium Species, M. thermoresistibile, M. fortuitum subsp. acetamidolyticum, M. canariasense, M. brisbanense, and M. novocastrense.</title>
        <authorList>
            <person name="Katahira K."/>
            <person name="Ogura Y."/>
            <person name="Gotoh Y."/>
            <person name="Hayashi T."/>
        </authorList>
    </citation>
    <scope>NUCLEOTIDE SEQUENCE [LARGE SCALE GENOMIC DNA]</scope>
    <source>
        <strain evidence="13 15">JCM18114</strain>
    </source>
</reference>
<comment type="similarity">
    <text evidence="2">Belongs to the TfdA dioxygenase family.</text>
</comment>
<dbReference type="SUPFAM" id="SSF51197">
    <property type="entry name" value="Clavaminate synthase-like"/>
    <property type="match status" value="1"/>
</dbReference>
<keyword evidence="15" id="KW-1185">Reference proteome</keyword>
<reference evidence="14" key="2">
    <citation type="submission" date="2020-07" db="EMBL/GenBank/DDBJ databases">
        <authorList>
            <person name="Pettersson B.M.F."/>
            <person name="Behra P.R.K."/>
            <person name="Ramesh M."/>
            <person name="Das S."/>
            <person name="Dasgupta S."/>
            <person name="Kirsebom L.A."/>
        </authorList>
    </citation>
    <scope>NUCLEOTIDE SEQUENCE</scope>
    <source>
        <strain evidence="14">DSM 44203</strain>
    </source>
</reference>
<proteinExistence type="inferred from homology"/>
<keyword evidence="5" id="KW-0560">Oxidoreductase</keyword>
<evidence type="ECO:0000256" key="11">
    <source>
        <dbReference type="ARBA" id="ARBA00078517"/>
    </source>
</evidence>
<dbReference type="AlphaFoldDB" id="A0AAW5SNK3"/>
<comment type="cofactor">
    <cofactor evidence="1">
        <name>Fe(2+)</name>
        <dbReference type="ChEBI" id="CHEBI:29033"/>
    </cofactor>
</comment>
<evidence type="ECO:0000313" key="14">
    <source>
        <dbReference type="EMBL" id="MCV7025071.1"/>
    </source>
</evidence>
<keyword evidence="3" id="KW-0479">Metal-binding</keyword>
<evidence type="ECO:0000313" key="15">
    <source>
        <dbReference type="Proteomes" id="UP000069773"/>
    </source>
</evidence>
<evidence type="ECO:0000313" key="13">
    <source>
        <dbReference type="EMBL" id="GAT09280.1"/>
    </source>
</evidence>
<evidence type="ECO:0000256" key="10">
    <source>
        <dbReference type="ARBA" id="ARBA00067109"/>
    </source>
</evidence>
<evidence type="ECO:0000256" key="3">
    <source>
        <dbReference type="ARBA" id="ARBA00022723"/>
    </source>
</evidence>
<dbReference type="Proteomes" id="UP000069773">
    <property type="component" value="Unassembled WGS sequence"/>
</dbReference>
<organism evidence="14 16">
    <name type="scientific">Mycolicibacterium novocastrense</name>
    <name type="common">Mycobacterium novocastrense</name>
    <dbReference type="NCBI Taxonomy" id="59813"/>
    <lineage>
        <taxon>Bacteria</taxon>
        <taxon>Bacillati</taxon>
        <taxon>Actinomycetota</taxon>
        <taxon>Actinomycetes</taxon>
        <taxon>Mycobacteriales</taxon>
        <taxon>Mycobacteriaceae</taxon>
        <taxon>Mycolicibacterium</taxon>
    </lineage>
</organism>
<evidence type="ECO:0000256" key="1">
    <source>
        <dbReference type="ARBA" id="ARBA00001954"/>
    </source>
</evidence>
<evidence type="ECO:0000313" key="16">
    <source>
        <dbReference type="Proteomes" id="UP001207528"/>
    </source>
</evidence>
<dbReference type="FunFam" id="3.60.130.10:FF:000002">
    <property type="entry name" value="Alpha-ketoglutarate-dependent taurine dioxygenase"/>
    <property type="match status" value="1"/>
</dbReference>
<protein>
    <recommendedName>
        <fullName evidence="10">Alpha-ketoglutarate-dependent sulfate ester dioxygenase</fullName>
        <ecNumber evidence="9">1.14.11.77</ecNumber>
    </recommendedName>
    <alternativeName>
        <fullName evidence="11">Type II alkyl sulfatase</fullName>
    </alternativeName>
</protein>
<comment type="catalytic activity">
    <reaction evidence="8">
        <text>2-ethylhexyl sulfate + 2-oxoglutarate + O2 = 2-ethylhexanal + sulfate + succinate + CO2 + H(+)</text>
        <dbReference type="Rhea" id="RHEA:47620"/>
        <dbReference type="ChEBI" id="CHEBI:15378"/>
        <dbReference type="ChEBI" id="CHEBI:15379"/>
        <dbReference type="ChEBI" id="CHEBI:16189"/>
        <dbReference type="ChEBI" id="CHEBI:16526"/>
        <dbReference type="ChEBI" id="CHEBI:16810"/>
        <dbReference type="ChEBI" id="CHEBI:30031"/>
        <dbReference type="ChEBI" id="CHEBI:87808"/>
        <dbReference type="ChEBI" id="CHEBI:87809"/>
        <dbReference type="EC" id="1.14.11.77"/>
    </reaction>
</comment>
<comment type="caution">
    <text evidence="14">The sequence shown here is derived from an EMBL/GenBank/DDBJ whole genome shotgun (WGS) entry which is preliminary data.</text>
</comment>
<dbReference type="GO" id="GO:0046872">
    <property type="term" value="F:metal ion binding"/>
    <property type="evidence" value="ECO:0007669"/>
    <property type="project" value="UniProtKB-KW"/>
</dbReference>